<feature type="domain" description="Arrestin-like N-terminal" evidence="2">
    <location>
        <begin position="34"/>
        <end position="136"/>
    </location>
</feature>
<dbReference type="InterPro" id="IPR011021">
    <property type="entry name" value="Arrestin-like_N"/>
</dbReference>
<proteinExistence type="predicted"/>
<dbReference type="Proteomes" id="UP000245699">
    <property type="component" value="Unassembled WGS sequence"/>
</dbReference>
<dbReference type="EMBL" id="MBFT01000018">
    <property type="protein sequence ID" value="PVU99797.1"/>
    <property type="molecule type" value="Genomic_DNA"/>
</dbReference>
<gene>
    <name evidence="3" type="ORF">BB559_000394</name>
</gene>
<evidence type="ECO:0000313" key="3">
    <source>
        <dbReference type="EMBL" id="PVU99797.1"/>
    </source>
</evidence>
<name>A0A2T9Z5C4_9FUNG</name>
<dbReference type="Pfam" id="PF00339">
    <property type="entry name" value="Arrestin_N"/>
    <property type="match status" value="1"/>
</dbReference>
<keyword evidence="4" id="KW-1185">Reference proteome</keyword>
<evidence type="ECO:0000313" key="4">
    <source>
        <dbReference type="Proteomes" id="UP000245699"/>
    </source>
</evidence>
<dbReference type="InterPro" id="IPR014752">
    <property type="entry name" value="Arrestin-like_C"/>
</dbReference>
<feature type="region of interest" description="Disordered" evidence="1">
    <location>
        <begin position="273"/>
        <end position="311"/>
    </location>
</feature>
<comment type="caution">
    <text evidence="3">The sequence shown here is derived from an EMBL/GenBank/DDBJ whole genome shotgun (WGS) entry which is preliminary data.</text>
</comment>
<organism evidence="3 4">
    <name type="scientific">Furculomyces boomerangus</name>
    <dbReference type="NCBI Taxonomy" id="61424"/>
    <lineage>
        <taxon>Eukaryota</taxon>
        <taxon>Fungi</taxon>
        <taxon>Fungi incertae sedis</taxon>
        <taxon>Zoopagomycota</taxon>
        <taxon>Kickxellomycotina</taxon>
        <taxon>Harpellomycetes</taxon>
        <taxon>Harpellales</taxon>
        <taxon>Harpellaceae</taxon>
        <taxon>Furculomyces</taxon>
    </lineage>
</organism>
<protein>
    <recommendedName>
        <fullName evidence="2">Arrestin-like N-terminal domain-containing protein</fullName>
    </recommendedName>
</protein>
<dbReference type="OrthoDB" id="5544098at2759"/>
<dbReference type="Gene3D" id="2.60.40.640">
    <property type="match status" value="1"/>
</dbReference>
<accession>A0A2T9Z5C4</accession>
<dbReference type="InterPro" id="IPR014756">
    <property type="entry name" value="Ig_E-set"/>
</dbReference>
<evidence type="ECO:0000256" key="1">
    <source>
        <dbReference type="SAM" id="MobiDB-lite"/>
    </source>
</evidence>
<feature type="compositionally biased region" description="Low complexity" evidence="1">
    <location>
        <begin position="283"/>
        <end position="311"/>
    </location>
</feature>
<feature type="compositionally biased region" description="Polar residues" evidence="1">
    <location>
        <begin position="273"/>
        <end position="282"/>
    </location>
</feature>
<reference evidence="3 4" key="1">
    <citation type="journal article" date="2018" name="MBio">
        <title>Comparative Genomics Reveals the Core Gene Toolbox for the Fungus-Insect Symbiosis.</title>
        <authorList>
            <person name="Wang Y."/>
            <person name="Stata M."/>
            <person name="Wang W."/>
            <person name="Stajich J.E."/>
            <person name="White M.M."/>
            <person name="Moncalvo J.M."/>
        </authorList>
    </citation>
    <scope>NUCLEOTIDE SEQUENCE [LARGE SCALE GENOMIC DNA]</scope>
    <source>
        <strain evidence="3 4">AUS-77-4</strain>
    </source>
</reference>
<sequence>MFDKLKHPLFEIQVSPFNSEVFIESEGSKVPMSLITGIVSLKVKKPVHIKSITVSLKKSKLIEWADGLQITRIAYNEKHTNHQTSKTYVDTKNILRDILQEGYYEFPFFLWIPDNIEPSFKFNRCFIKYHLEATVNLMPNSSHSLKNMAEHFQTNSGSTPIMIHQVPKILKQYSWKVSEQLPLYINIYQKDNLKIVLMLQTRYLLSTKNDGPIKATLYIDYKPKKDDQKMEISCKEVTLTLTEEYRFFEILSAANRTESIILGKAKYNLENTDNDNSITTYNTSESVSPSPSQLSLSCNSSSTSTPTHSRPSSINNFFFKTPLTSTDTDPRISYDLFLPPFDHEPESNIASDNFSITQYLDCKVIIQFKSYEKIKPHMSIAYSENNTTIKNKVFSAKSVVYGIPECTEDYIYSLPSYQDINKNHLVY</sequence>
<dbReference type="AlphaFoldDB" id="A0A2T9Z5C4"/>
<evidence type="ECO:0000259" key="2">
    <source>
        <dbReference type="Pfam" id="PF00339"/>
    </source>
</evidence>
<dbReference type="SUPFAM" id="SSF81296">
    <property type="entry name" value="E set domains"/>
    <property type="match status" value="1"/>
</dbReference>